<keyword evidence="4 10" id="KW-0436">Ligase</keyword>
<evidence type="ECO:0000256" key="1">
    <source>
        <dbReference type="ARBA" id="ARBA00005594"/>
    </source>
</evidence>
<dbReference type="SUPFAM" id="SSF52374">
    <property type="entry name" value="Nucleotidylyl transferase"/>
    <property type="match status" value="1"/>
</dbReference>
<keyword evidence="3 10" id="KW-0963">Cytoplasm</keyword>
<feature type="binding site" evidence="10">
    <location>
        <position position="195"/>
    </location>
    <ligand>
        <name>ATP</name>
        <dbReference type="ChEBI" id="CHEBI:30616"/>
    </ligand>
</feature>
<dbReference type="InterPro" id="IPR002305">
    <property type="entry name" value="aa-tRNA-synth_Ic"/>
</dbReference>
<name>A0A5C4RS82_9GAMM</name>
<dbReference type="GO" id="GO:0004830">
    <property type="term" value="F:tryptophan-tRNA ligase activity"/>
    <property type="evidence" value="ECO:0007669"/>
    <property type="project" value="UniProtKB-UniRule"/>
</dbReference>
<evidence type="ECO:0000256" key="6">
    <source>
        <dbReference type="ARBA" id="ARBA00022840"/>
    </source>
</evidence>
<feature type="binding site" evidence="10">
    <location>
        <position position="144"/>
    </location>
    <ligand>
        <name>L-tryptophan</name>
        <dbReference type="ChEBI" id="CHEBI:57912"/>
    </ligand>
</feature>
<dbReference type="EMBL" id="SMDR01000002">
    <property type="protein sequence ID" value="TNJ33882.1"/>
    <property type="molecule type" value="Genomic_DNA"/>
</dbReference>
<evidence type="ECO:0000256" key="8">
    <source>
        <dbReference type="ARBA" id="ARBA00023146"/>
    </source>
</evidence>
<dbReference type="CDD" id="cd00806">
    <property type="entry name" value="TrpRS_core"/>
    <property type="match status" value="1"/>
</dbReference>
<comment type="subcellular location">
    <subcellularLocation>
        <location evidence="10">Cytoplasm</location>
    </subcellularLocation>
</comment>
<dbReference type="GO" id="GO:0006436">
    <property type="term" value="P:tryptophanyl-tRNA aminoacylation"/>
    <property type="evidence" value="ECO:0007669"/>
    <property type="project" value="UniProtKB-UniRule"/>
</dbReference>
<comment type="function">
    <text evidence="10">Catalyzes the attachment of tryptophan to tRNA(Trp).</text>
</comment>
<feature type="binding site" evidence="10">
    <location>
        <begin position="156"/>
        <end position="158"/>
    </location>
    <ligand>
        <name>ATP</name>
        <dbReference type="ChEBI" id="CHEBI:30616"/>
    </ligand>
</feature>
<dbReference type="GO" id="GO:0005524">
    <property type="term" value="F:ATP binding"/>
    <property type="evidence" value="ECO:0007669"/>
    <property type="project" value="UniProtKB-UniRule"/>
</dbReference>
<dbReference type="OrthoDB" id="9801042at2"/>
<protein>
    <recommendedName>
        <fullName evidence="10">Tryptophan--tRNA ligase</fullName>
        <ecNumber evidence="10">6.1.1.2</ecNumber>
    </recommendedName>
    <alternativeName>
        <fullName evidence="10">Tryptophanyl-tRNA synthetase</fullName>
        <shortName evidence="10">TrpRS</shortName>
    </alternativeName>
</protein>
<dbReference type="InterPro" id="IPR002306">
    <property type="entry name" value="Trp-tRNA-ligase"/>
</dbReference>
<gene>
    <name evidence="10" type="primary">trpS</name>
    <name evidence="13" type="ORF">E1B00_11170</name>
</gene>
<evidence type="ECO:0000256" key="11">
    <source>
        <dbReference type="RuleBase" id="RU363036"/>
    </source>
</evidence>
<dbReference type="Gene3D" id="2.30.29.80">
    <property type="match status" value="1"/>
</dbReference>
<evidence type="ECO:0000256" key="5">
    <source>
        <dbReference type="ARBA" id="ARBA00022741"/>
    </source>
</evidence>
<dbReference type="PANTHER" id="PTHR43766:SF1">
    <property type="entry name" value="TRYPTOPHAN--TRNA LIGASE, MITOCHONDRIAL"/>
    <property type="match status" value="1"/>
</dbReference>
<comment type="similarity">
    <text evidence="1 10 11">Belongs to the class-I aminoacyl-tRNA synthetase family.</text>
</comment>
<evidence type="ECO:0000259" key="12">
    <source>
        <dbReference type="Pfam" id="PF07411"/>
    </source>
</evidence>
<dbReference type="Proteomes" id="UP000305760">
    <property type="component" value="Unassembled WGS sequence"/>
</dbReference>
<organism evidence="13 14">
    <name type="scientific">Arenimonas terrae</name>
    <dbReference type="NCBI Taxonomy" id="2546226"/>
    <lineage>
        <taxon>Bacteria</taxon>
        <taxon>Pseudomonadati</taxon>
        <taxon>Pseudomonadota</taxon>
        <taxon>Gammaproteobacteria</taxon>
        <taxon>Lysobacterales</taxon>
        <taxon>Lysobacteraceae</taxon>
        <taxon>Arenimonas</taxon>
    </lineage>
</organism>
<evidence type="ECO:0000256" key="2">
    <source>
        <dbReference type="ARBA" id="ARBA00007576"/>
    </source>
</evidence>
<evidence type="ECO:0000256" key="9">
    <source>
        <dbReference type="ARBA" id="ARBA00049929"/>
    </source>
</evidence>
<evidence type="ECO:0000256" key="10">
    <source>
        <dbReference type="HAMAP-Rule" id="MF_00140"/>
    </source>
</evidence>
<dbReference type="PRINTS" id="PR01039">
    <property type="entry name" value="TRNASYNTHTRP"/>
</dbReference>
<keyword evidence="14" id="KW-1185">Reference proteome</keyword>
<evidence type="ECO:0000313" key="14">
    <source>
        <dbReference type="Proteomes" id="UP000305760"/>
    </source>
</evidence>
<dbReference type="Gene3D" id="3.40.50.620">
    <property type="entry name" value="HUPs"/>
    <property type="match status" value="1"/>
</dbReference>
<dbReference type="FunFam" id="3.40.50.620:FF:000144">
    <property type="entry name" value="Tryptophan--tRNA ligase"/>
    <property type="match status" value="1"/>
</dbReference>
<feature type="binding site" evidence="10">
    <location>
        <begin position="19"/>
        <end position="20"/>
    </location>
    <ligand>
        <name>ATP</name>
        <dbReference type="ChEBI" id="CHEBI:30616"/>
    </ligand>
</feature>
<keyword evidence="8 10" id="KW-0030">Aminoacyl-tRNA synthetase</keyword>
<dbReference type="InterPro" id="IPR024109">
    <property type="entry name" value="Trp-tRNA-ligase_bac-type"/>
</dbReference>
<reference evidence="13 14" key="1">
    <citation type="submission" date="2019-03" db="EMBL/GenBank/DDBJ databases">
        <title>Arenimonas daejeonensis sp. nov., isolated from compost.</title>
        <authorList>
            <person name="Jeon C.O."/>
        </authorList>
    </citation>
    <scope>NUCLEOTIDE SEQUENCE [LARGE SCALE GENOMIC DNA]</scope>
    <source>
        <strain evidence="13 14">R29</strain>
    </source>
</reference>
<comment type="catalytic activity">
    <reaction evidence="9 10">
        <text>tRNA(Trp) + L-tryptophan + ATP = L-tryptophyl-tRNA(Trp) + AMP + diphosphate + H(+)</text>
        <dbReference type="Rhea" id="RHEA:24080"/>
        <dbReference type="Rhea" id="RHEA-COMP:9671"/>
        <dbReference type="Rhea" id="RHEA-COMP:9705"/>
        <dbReference type="ChEBI" id="CHEBI:15378"/>
        <dbReference type="ChEBI" id="CHEBI:30616"/>
        <dbReference type="ChEBI" id="CHEBI:33019"/>
        <dbReference type="ChEBI" id="CHEBI:57912"/>
        <dbReference type="ChEBI" id="CHEBI:78442"/>
        <dbReference type="ChEBI" id="CHEBI:78535"/>
        <dbReference type="ChEBI" id="CHEBI:456215"/>
        <dbReference type="EC" id="6.1.1.2"/>
    </reaction>
</comment>
<comment type="caution">
    <text evidence="13">The sequence shown here is derived from an EMBL/GenBank/DDBJ whole genome shotgun (WGS) entry which is preliminary data.</text>
</comment>
<dbReference type="NCBIfam" id="TIGR00233">
    <property type="entry name" value="trpS"/>
    <property type="match status" value="1"/>
</dbReference>
<dbReference type="InterPro" id="IPR050203">
    <property type="entry name" value="Trp-tRNA_synthetase"/>
</dbReference>
<dbReference type="Pfam" id="PF00579">
    <property type="entry name" value="tRNA-synt_1b"/>
    <property type="match status" value="1"/>
</dbReference>
<dbReference type="Pfam" id="PF07411">
    <property type="entry name" value="DUF1508"/>
    <property type="match status" value="1"/>
</dbReference>
<accession>A0A5C4RS82</accession>
<dbReference type="InterPro" id="IPR014729">
    <property type="entry name" value="Rossmann-like_a/b/a_fold"/>
</dbReference>
<dbReference type="Gene3D" id="1.10.240.10">
    <property type="entry name" value="Tyrosyl-Transfer RNA Synthetase"/>
    <property type="match status" value="1"/>
</dbReference>
<evidence type="ECO:0000313" key="13">
    <source>
        <dbReference type="EMBL" id="TNJ33882.1"/>
    </source>
</evidence>
<feature type="short sequence motif" description="'HIGH' region" evidence="10">
    <location>
        <begin position="12"/>
        <end position="20"/>
    </location>
</feature>
<evidence type="ECO:0000256" key="7">
    <source>
        <dbReference type="ARBA" id="ARBA00022917"/>
    </source>
</evidence>
<proteinExistence type="inferred from homology"/>
<dbReference type="HAMAP" id="MF_00140_B">
    <property type="entry name" value="Trp_tRNA_synth_B"/>
    <property type="match status" value="1"/>
</dbReference>
<dbReference type="EC" id="6.1.1.2" evidence="10"/>
<dbReference type="FunFam" id="1.10.240.10:FF:000005">
    <property type="entry name" value="Tryptophan--tRNA ligase"/>
    <property type="match status" value="1"/>
</dbReference>
<dbReference type="AlphaFoldDB" id="A0A5C4RS82"/>
<dbReference type="NCBIfam" id="NF008923">
    <property type="entry name" value="PRK12284.1"/>
    <property type="match status" value="1"/>
</dbReference>
<dbReference type="InterPro" id="IPR036913">
    <property type="entry name" value="YegP-like_sf"/>
</dbReference>
<evidence type="ECO:0000256" key="3">
    <source>
        <dbReference type="ARBA" id="ARBA00022490"/>
    </source>
</evidence>
<feature type="binding site" evidence="10">
    <location>
        <begin position="202"/>
        <end position="206"/>
    </location>
    <ligand>
        <name>ATP</name>
        <dbReference type="ChEBI" id="CHEBI:30616"/>
    </ligand>
</feature>
<sequence length="438" mass="47136">MPATRVLTGITTSGTPHLGNYAGAIRPAIAASRQPGVESFYFLADYHALIKSHDPARVQRSTLEIAASWLACGLEPEKVWFYRQSDIPEIPELTWLLTCVAGKGLLNRAHAYKAAVDKNREAGEDDDAGVTAGLFMYPVLMAADILLFKAHSVPVGRDQIQHIEMARDFGARFNHLYGEHFVLPEAAIEDNVATLPGLDGRKMSKSYDNTIPLFAPRNELKKLIAGIVTDSRAPGEPKDTEGSALFQLYQAFATPEQTAAFAEAFAGGIGWGEAKQQLFERIDAEVAPMREKYEALIAKPVEIEAVLREGALKARKLATPLLGALRHAVGLRDLREQAATKSAGKAKAAAPSFKQYREADGRFYFKLVAADGRELLQSVGHASPRDAGQAIARLKADAGAGLREAAGGLLHLGEDALGARIQDATVEEIAAALAAFAD</sequence>
<feature type="domain" description="DUF1508" evidence="12">
    <location>
        <begin position="359"/>
        <end position="399"/>
    </location>
</feature>
<dbReference type="RefSeq" id="WP_139448739.1">
    <property type="nucleotide sequence ID" value="NZ_SMDR01000002.1"/>
</dbReference>
<comment type="subunit">
    <text evidence="10">Homodimer.</text>
</comment>
<dbReference type="InterPro" id="IPR010879">
    <property type="entry name" value="DUF1508"/>
</dbReference>
<comment type="similarity">
    <text evidence="2">Belongs to the UPF0339 family. Duplicated subfamily.</text>
</comment>
<dbReference type="SUPFAM" id="SSF160113">
    <property type="entry name" value="YegP-like"/>
    <property type="match status" value="1"/>
</dbReference>
<feature type="binding site" evidence="10">
    <location>
        <begin position="11"/>
        <end position="13"/>
    </location>
    <ligand>
        <name>ATP</name>
        <dbReference type="ChEBI" id="CHEBI:30616"/>
    </ligand>
</feature>
<keyword evidence="7 10" id="KW-0648">Protein biosynthesis</keyword>
<keyword evidence="5 10" id="KW-0547">Nucleotide-binding</keyword>
<feature type="short sequence motif" description="'KMSKS' region" evidence="10">
    <location>
        <begin position="202"/>
        <end position="206"/>
    </location>
</feature>
<evidence type="ECO:0000256" key="4">
    <source>
        <dbReference type="ARBA" id="ARBA00022598"/>
    </source>
</evidence>
<keyword evidence="6 10" id="KW-0067">ATP-binding</keyword>
<dbReference type="PANTHER" id="PTHR43766">
    <property type="entry name" value="TRYPTOPHAN--TRNA LIGASE, MITOCHONDRIAL"/>
    <property type="match status" value="1"/>
</dbReference>
<dbReference type="GO" id="GO:0005829">
    <property type="term" value="C:cytosol"/>
    <property type="evidence" value="ECO:0007669"/>
    <property type="project" value="TreeGrafter"/>
</dbReference>